<dbReference type="GO" id="GO:0061630">
    <property type="term" value="F:ubiquitin protein ligase activity"/>
    <property type="evidence" value="ECO:0007669"/>
    <property type="project" value="TreeGrafter"/>
</dbReference>
<feature type="compositionally biased region" description="Polar residues" evidence="5">
    <location>
        <begin position="268"/>
        <end position="287"/>
    </location>
</feature>
<evidence type="ECO:0000256" key="6">
    <source>
        <dbReference type="SAM" id="Phobius"/>
    </source>
</evidence>
<evidence type="ECO:0000313" key="9">
    <source>
        <dbReference type="Proteomes" id="UP000013827"/>
    </source>
</evidence>
<dbReference type="GO" id="GO:0005634">
    <property type="term" value="C:nucleus"/>
    <property type="evidence" value="ECO:0007669"/>
    <property type="project" value="TreeGrafter"/>
</dbReference>
<dbReference type="PANTHER" id="PTHR45931">
    <property type="entry name" value="SI:CH211-59O9.10"/>
    <property type="match status" value="1"/>
</dbReference>
<keyword evidence="6" id="KW-0812">Transmembrane</keyword>
<dbReference type="Gene3D" id="3.30.40.10">
    <property type="entry name" value="Zinc/RING finger domain, C3HC4 (zinc finger)"/>
    <property type="match status" value="1"/>
</dbReference>
<name>A0A0D3K5I7_EMIH1</name>
<reference evidence="9" key="1">
    <citation type="journal article" date="2013" name="Nature">
        <title>Pan genome of the phytoplankton Emiliania underpins its global distribution.</title>
        <authorList>
            <person name="Read B.A."/>
            <person name="Kegel J."/>
            <person name="Klute M.J."/>
            <person name="Kuo A."/>
            <person name="Lefebvre S.C."/>
            <person name="Maumus F."/>
            <person name="Mayer C."/>
            <person name="Miller J."/>
            <person name="Monier A."/>
            <person name="Salamov A."/>
            <person name="Young J."/>
            <person name="Aguilar M."/>
            <person name="Claverie J.M."/>
            <person name="Frickenhaus S."/>
            <person name="Gonzalez K."/>
            <person name="Herman E.K."/>
            <person name="Lin Y.C."/>
            <person name="Napier J."/>
            <person name="Ogata H."/>
            <person name="Sarno A.F."/>
            <person name="Shmutz J."/>
            <person name="Schroeder D."/>
            <person name="de Vargas C."/>
            <person name="Verret F."/>
            <person name="von Dassow P."/>
            <person name="Valentin K."/>
            <person name="Van de Peer Y."/>
            <person name="Wheeler G."/>
            <person name="Dacks J.B."/>
            <person name="Delwiche C.F."/>
            <person name="Dyhrman S.T."/>
            <person name="Glockner G."/>
            <person name="John U."/>
            <person name="Richards T."/>
            <person name="Worden A.Z."/>
            <person name="Zhang X."/>
            <person name="Grigoriev I.V."/>
            <person name="Allen A.E."/>
            <person name="Bidle K."/>
            <person name="Borodovsky M."/>
            <person name="Bowler C."/>
            <person name="Brownlee C."/>
            <person name="Cock J.M."/>
            <person name="Elias M."/>
            <person name="Gladyshev V.N."/>
            <person name="Groth M."/>
            <person name="Guda C."/>
            <person name="Hadaegh A."/>
            <person name="Iglesias-Rodriguez M.D."/>
            <person name="Jenkins J."/>
            <person name="Jones B.M."/>
            <person name="Lawson T."/>
            <person name="Leese F."/>
            <person name="Lindquist E."/>
            <person name="Lobanov A."/>
            <person name="Lomsadze A."/>
            <person name="Malik S.B."/>
            <person name="Marsh M.E."/>
            <person name="Mackinder L."/>
            <person name="Mock T."/>
            <person name="Mueller-Roeber B."/>
            <person name="Pagarete A."/>
            <person name="Parker M."/>
            <person name="Probert I."/>
            <person name="Quesneville H."/>
            <person name="Raines C."/>
            <person name="Rensing S.A."/>
            <person name="Riano-Pachon D.M."/>
            <person name="Richier S."/>
            <person name="Rokitta S."/>
            <person name="Shiraiwa Y."/>
            <person name="Soanes D.M."/>
            <person name="van der Giezen M."/>
            <person name="Wahlund T.M."/>
            <person name="Williams B."/>
            <person name="Wilson W."/>
            <person name="Wolfe G."/>
            <person name="Wurch L.L."/>
        </authorList>
    </citation>
    <scope>NUCLEOTIDE SEQUENCE</scope>
</reference>
<protein>
    <recommendedName>
        <fullName evidence="7">RING-type domain-containing protein</fullName>
    </recommendedName>
</protein>
<dbReference type="GO" id="GO:0006511">
    <property type="term" value="P:ubiquitin-dependent protein catabolic process"/>
    <property type="evidence" value="ECO:0007669"/>
    <property type="project" value="TreeGrafter"/>
</dbReference>
<keyword evidence="1" id="KW-0479">Metal-binding</keyword>
<dbReference type="AlphaFoldDB" id="A0A0D3K5I7"/>
<evidence type="ECO:0000256" key="1">
    <source>
        <dbReference type="ARBA" id="ARBA00022723"/>
    </source>
</evidence>
<dbReference type="GO" id="GO:0008270">
    <property type="term" value="F:zinc ion binding"/>
    <property type="evidence" value="ECO:0007669"/>
    <property type="project" value="UniProtKB-KW"/>
</dbReference>
<feature type="domain" description="RING-type" evidence="7">
    <location>
        <begin position="189"/>
        <end position="233"/>
    </location>
</feature>
<dbReference type="SMART" id="SM00184">
    <property type="entry name" value="RING"/>
    <property type="match status" value="1"/>
</dbReference>
<evidence type="ECO:0000256" key="5">
    <source>
        <dbReference type="SAM" id="MobiDB-lite"/>
    </source>
</evidence>
<feature type="transmembrane region" description="Helical" evidence="6">
    <location>
        <begin position="35"/>
        <end position="54"/>
    </location>
</feature>
<feature type="region of interest" description="Disordered" evidence="5">
    <location>
        <begin position="244"/>
        <end position="287"/>
    </location>
</feature>
<dbReference type="SMART" id="SM00744">
    <property type="entry name" value="RINGv"/>
    <property type="match status" value="1"/>
</dbReference>
<dbReference type="Pfam" id="PF13639">
    <property type="entry name" value="zf-RING_2"/>
    <property type="match status" value="1"/>
</dbReference>
<dbReference type="GeneID" id="17276295"/>
<evidence type="ECO:0000256" key="2">
    <source>
        <dbReference type="ARBA" id="ARBA00022771"/>
    </source>
</evidence>
<sequence>MSSTREGVLMVTGLEVLAVGYWATSLDDWPASPAMRGLTILLLCANASLSFAAVRFRSERAALAALAAYAALLACLVADFGVSHPNSGCGAGSGGDDTELGKLLAQLLWTVDACLLMSILGWVTIGIGFASAGWVGLLLLGFWRLLRQAGENDREVERAIASLPTVLFRGKHTPLPLLEGREPAEATSCAICLGDFEPGEELRILPCVHLYHRACIDEWIRRKGLAAKCPLCNRKLAASSSSSSMTLPLQAVGAPDSPGAEAELAPSEDTSSLATRLLSGQPSDQRD</sequence>
<keyword evidence="6" id="KW-1133">Transmembrane helix</keyword>
<feature type="transmembrane region" description="Helical" evidence="6">
    <location>
        <begin position="119"/>
        <end position="143"/>
    </location>
</feature>
<dbReference type="InterPro" id="IPR013083">
    <property type="entry name" value="Znf_RING/FYVE/PHD"/>
</dbReference>
<keyword evidence="9" id="KW-1185">Reference proteome</keyword>
<dbReference type="PANTHER" id="PTHR45931:SF3">
    <property type="entry name" value="RING ZINC FINGER-CONTAINING PROTEIN"/>
    <property type="match status" value="1"/>
</dbReference>
<evidence type="ECO:0000256" key="3">
    <source>
        <dbReference type="ARBA" id="ARBA00022833"/>
    </source>
</evidence>
<dbReference type="STRING" id="2903.R1D7W1"/>
<dbReference type="EnsemblProtists" id="EOD31022">
    <property type="protein sequence ID" value="EOD31022"/>
    <property type="gene ID" value="EMIHUDRAFT_449633"/>
</dbReference>
<dbReference type="HOGENOM" id="CLU_971264_0_0_1"/>
<feature type="transmembrane region" description="Helical" evidence="6">
    <location>
        <begin position="61"/>
        <end position="82"/>
    </location>
</feature>
<dbReference type="KEGG" id="ehx:EMIHUDRAFT_449633"/>
<keyword evidence="3" id="KW-0862">Zinc</keyword>
<accession>A0A0D3K5I7</accession>
<evidence type="ECO:0000259" key="7">
    <source>
        <dbReference type="PROSITE" id="PS50089"/>
    </source>
</evidence>
<dbReference type="InterPro" id="IPR001841">
    <property type="entry name" value="Znf_RING"/>
</dbReference>
<evidence type="ECO:0000313" key="8">
    <source>
        <dbReference type="EnsemblProtists" id="EOD31022"/>
    </source>
</evidence>
<feature type="transmembrane region" description="Helical" evidence="6">
    <location>
        <begin position="7"/>
        <end position="23"/>
    </location>
</feature>
<keyword evidence="6" id="KW-0472">Membrane</keyword>
<proteinExistence type="predicted"/>
<reference evidence="8" key="2">
    <citation type="submission" date="2024-10" db="UniProtKB">
        <authorList>
            <consortium name="EnsemblProtists"/>
        </authorList>
    </citation>
    <scope>IDENTIFICATION</scope>
</reference>
<evidence type="ECO:0000256" key="4">
    <source>
        <dbReference type="PROSITE-ProRule" id="PRU00175"/>
    </source>
</evidence>
<keyword evidence="2 4" id="KW-0863">Zinc-finger</keyword>
<dbReference type="eggNOG" id="KOG0800">
    <property type="taxonomic scope" value="Eukaryota"/>
</dbReference>
<dbReference type="InterPro" id="IPR051834">
    <property type="entry name" value="RING_finger_E3_ligase"/>
</dbReference>
<dbReference type="Proteomes" id="UP000013827">
    <property type="component" value="Unassembled WGS sequence"/>
</dbReference>
<dbReference type="InterPro" id="IPR011016">
    <property type="entry name" value="Znf_RING-CH"/>
</dbReference>
<dbReference type="RefSeq" id="XP_005783451.1">
    <property type="nucleotide sequence ID" value="XM_005783394.1"/>
</dbReference>
<dbReference type="PaxDb" id="2903-EOD31022"/>
<dbReference type="SUPFAM" id="SSF57850">
    <property type="entry name" value="RING/U-box"/>
    <property type="match status" value="1"/>
</dbReference>
<dbReference type="PROSITE" id="PS50089">
    <property type="entry name" value="ZF_RING_2"/>
    <property type="match status" value="1"/>
</dbReference>
<organism evidence="8 9">
    <name type="scientific">Emiliania huxleyi (strain CCMP1516)</name>
    <dbReference type="NCBI Taxonomy" id="280463"/>
    <lineage>
        <taxon>Eukaryota</taxon>
        <taxon>Haptista</taxon>
        <taxon>Haptophyta</taxon>
        <taxon>Prymnesiophyceae</taxon>
        <taxon>Isochrysidales</taxon>
        <taxon>Noelaerhabdaceae</taxon>
        <taxon>Emiliania</taxon>
    </lineage>
</organism>